<sequence>MFVESIMSHDTKMMTLDQACCRPCASDRTEWKMKSQLHCSFQRLFKQNWISHYLTSELITTLSFVYFINKSLPYCFPLKMIGLSQSQANDHFIIIYSD</sequence>
<proteinExistence type="predicted"/>
<protein>
    <submittedName>
        <fullName evidence="1">Uncharacterized protein</fullName>
    </submittedName>
</protein>
<dbReference type="InParanoid" id="A0A059BD49"/>
<gene>
    <name evidence="1" type="ORF">EUGRSUZ_G01714</name>
</gene>
<accession>A0A059BD49</accession>
<dbReference type="AlphaFoldDB" id="A0A059BD49"/>
<name>A0A059BD49_EUCGR</name>
<organism evidence="1">
    <name type="scientific">Eucalyptus grandis</name>
    <name type="common">Flooded gum</name>
    <dbReference type="NCBI Taxonomy" id="71139"/>
    <lineage>
        <taxon>Eukaryota</taxon>
        <taxon>Viridiplantae</taxon>
        <taxon>Streptophyta</taxon>
        <taxon>Embryophyta</taxon>
        <taxon>Tracheophyta</taxon>
        <taxon>Spermatophyta</taxon>
        <taxon>Magnoliopsida</taxon>
        <taxon>eudicotyledons</taxon>
        <taxon>Gunneridae</taxon>
        <taxon>Pentapetalae</taxon>
        <taxon>rosids</taxon>
        <taxon>malvids</taxon>
        <taxon>Myrtales</taxon>
        <taxon>Myrtaceae</taxon>
        <taxon>Myrtoideae</taxon>
        <taxon>Eucalypteae</taxon>
        <taxon>Eucalyptus</taxon>
    </lineage>
</organism>
<evidence type="ECO:0000313" key="1">
    <source>
        <dbReference type="EMBL" id="KCW64043.1"/>
    </source>
</evidence>
<dbReference type="Gramene" id="KCW64043">
    <property type="protein sequence ID" value="KCW64043"/>
    <property type="gene ID" value="EUGRSUZ_G01714"/>
</dbReference>
<dbReference type="EMBL" id="KK198759">
    <property type="protein sequence ID" value="KCW64043.1"/>
    <property type="molecule type" value="Genomic_DNA"/>
</dbReference>
<reference evidence="1" key="1">
    <citation type="submission" date="2013-07" db="EMBL/GenBank/DDBJ databases">
        <title>The genome of Eucalyptus grandis.</title>
        <authorList>
            <person name="Schmutz J."/>
            <person name="Hayes R."/>
            <person name="Myburg A."/>
            <person name="Tuskan G."/>
            <person name="Grattapaglia D."/>
            <person name="Rokhsar D.S."/>
        </authorList>
    </citation>
    <scope>NUCLEOTIDE SEQUENCE</scope>
    <source>
        <tissue evidence="1">Leaf extractions</tissue>
    </source>
</reference>